<dbReference type="InterPro" id="IPR052028">
    <property type="entry name" value="HipA_Ser/Thr_kinase"/>
</dbReference>
<evidence type="ECO:0000256" key="2">
    <source>
        <dbReference type="ARBA" id="ARBA00022679"/>
    </source>
</evidence>
<keyword evidence="3" id="KW-0418">Kinase</keyword>
<dbReference type="GO" id="GO:0004674">
    <property type="term" value="F:protein serine/threonine kinase activity"/>
    <property type="evidence" value="ECO:0007669"/>
    <property type="project" value="TreeGrafter"/>
</dbReference>
<dbReference type="InterPro" id="IPR017508">
    <property type="entry name" value="HipA_N1"/>
</dbReference>
<dbReference type="Pfam" id="PF07804">
    <property type="entry name" value="HipA_C"/>
    <property type="match status" value="1"/>
</dbReference>
<gene>
    <name evidence="6" type="ORF">RD110_11345</name>
</gene>
<dbReference type="Pfam" id="PF13657">
    <property type="entry name" value="Couple_hipA"/>
    <property type="match status" value="1"/>
</dbReference>
<dbReference type="Proteomes" id="UP000186609">
    <property type="component" value="Chromosome"/>
</dbReference>
<evidence type="ECO:0000259" key="4">
    <source>
        <dbReference type="Pfam" id="PF07804"/>
    </source>
</evidence>
<organism evidence="6 7">
    <name type="scientific">Rhodoferax koreensis</name>
    <dbReference type="NCBI Taxonomy" id="1842727"/>
    <lineage>
        <taxon>Bacteria</taxon>
        <taxon>Pseudomonadati</taxon>
        <taxon>Pseudomonadota</taxon>
        <taxon>Betaproteobacteria</taxon>
        <taxon>Burkholderiales</taxon>
        <taxon>Comamonadaceae</taxon>
        <taxon>Rhodoferax</taxon>
    </lineage>
</organism>
<dbReference type="CDD" id="cd17808">
    <property type="entry name" value="HipA_Ec_like"/>
    <property type="match status" value="1"/>
</dbReference>
<dbReference type="RefSeq" id="WP_076199524.1">
    <property type="nucleotide sequence ID" value="NZ_CP019236.1"/>
</dbReference>
<accession>A0A1P8JVC8</accession>
<evidence type="ECO:0000259" key="5">
    <source>
        <dbReference type="Pfam" id="PF13657"/>
    </source>
</evidence>
<evidence type="ECO:0000256" key="3">
    <source>
        <dbReference type="ARBA" id="ARBA00022777"/>
    </source>
</evidence>
<feature type="domain" description="HipA N-terminal subdomain 1" evidence="5">
    <location>
        <begin position="16"/>
        <end position="116"/>
    </location>
</feature>
<dbReference type="PANTHER" id="PTHR37419">
    <property type="entry name" value="SERINE/THREONINE-PROTEIN KINASE TOXIN HIPA"/>
    <property type="match status" value="1"/>
</dbReference>
<dbReference type="EMBL" id="CP019236">
    <property type="protein sequence ID" value="APW37720.1"/>
    <property type="molecule type" value="Genomic_DNA"/>
</dbReference>
<dbReference type="GO" id="GO:0005829">
    <property type="term" value="C:cytosol"/>
    <property type="evidence" value="ECO:0007669"/>
    <property type="project" value="TreeGrafter"/>
</dbReference>
<protein>
    <submittedName>
        <fullName evidence="6">Toxin HipA</fullName>
    </submittedName>
</protein>
<evidence type="ECO:0000313" key="7">
    <source>
        <dbReference type="Proteomes" id="UP000186609"/>
    </source>
</evidence>
<reference evidence="6 7" key="1">
    <citation type="submission" date="2017-01" db="EMBL/GenBank/DDBJ databases">
        <authorList>
            <person name="Mah S.A."/>
            <person name="Swanson W.J."/>
            <person name="Moy G.W."/>
            <person name="Vacquier V.D."/>
        </authorList>
    </citation>
    <scope>NUCLEOTIDE SEQUENCE [LARGE SCALE GENOMIC DNA]</scope>
    <source>
        <strain evidence="6 7">DCY110</strain>
    </source>
</reference>
<feature type="domain" description="HipA-like C-terminal" evidence="4">
    <location>
        <begin position="163"/>
        <end position="408"/>
    </location>
</feature>
<dbReference type="AlphaFoldDB" id="A0A1P8JVC8"/>
<dbReference type="STRING" id="1842727.RD110_11345"/>
<evidence type="ECO:0000313" key="6">
    <source>
        <dbReference type="EMBL" id="APW37720.1"/>
    </source>
</evidence>
<proteinExistence type="inferred from homology"/>
<keyword evidence="2" id="KW-0808">Transferase</keyword>
<comment type="similarity">
    <text evidence="1">Belongs to the HipA Ser/Thr kinase family.</text>
</comment>
<dbReference type="KEGG" id="rhy:RD110_11345"/>
<sequence length="452" mass="50141">MVTFRRPRSDPRDHMLAVWTNGEHVGTWSMVNGEHRFQYDEAWLASPATRWLSLSLPFTPENVAHRGAVVLNFFENLLPDSDAIRQRMQDRFATGSNAPFDLLAAVGRDCVGAIQLLPLGQAPVGFDRIEAKTLRDIGVEQAIHNAVAGGRVLGQFDDDDFRFSIAGAQEKTALLWHEGAWCRPLGATPTTHIFKLPLGLVGNMRADMQTSVENEWLCARLIAQLGLPVADCEIARFGEQKVLVVERFDRMLLQPAGSPAWIARLPQEDFCQALGVAGAMKYEADGGPGIRAVLRQLDNSSRADADKLVFIQTQLAFWLMAATDGHAKNFSIFLERGGGYRLTPLYDVISAWPIVGTGPRQIHPRRAKLAMALRGKNTHYHLHEIHTRHWQQLALQSGVPGAFDHMVALVLQVPDALDQVAQTLPKDFPPGVFEAIRRGMLAQAELFVDELD</sequence>
<keyword evidence="7" id="KW-1185">Reference proteome</keyword>
<dbReference type="InterPro" id="IPR012893">
    <property type="entry name" value="HipA-like_C"/>
</dbReference>
<dbReference type="PANTHER" id="PTHR37419:SF1">
    <property type="entry name" value="SERINE_THREONINE-PROTEIN KINASE TOXIN HIPA"/>
    <property type="match status" value="1"/>
</dbReference>
<dbReference type="NCBIfam" id="TIGR03071">
    <property type="entry name" value="couple_hipA"/>
    <property type="match status" value="1"/>
</dbReference>
<name>A0A1P8JVC8_9BURK</name>
<evidence type="ECO:0000256" key="1">
    <source>
        <dbReference type="ARBA" id="ARBA00010164"/>
    </source>
</evidence>